<dbReference type="InterPro" id="IPR051609">
    <property type="entry name" value="NmrA/Isoflavone_reductase-like"/>
</dbReference>
<dbReference type="Gene3D" id="3.90.25.10">
    <property type="entry name" value="UDP-galactose 4-epimerase, domain 1"/>
    <property type="match status" value="1"/>
</dbReference>
<name>A0A9W8YWG2_9PEZI</name>
<dbReference type="PANTHER" id="PTHR47706">
    <property type="entry name" value="NMRA-LIKE FAMILY PROTEIN"/>
    <property type="match status" value="1"/>
</dbReference>
<evidence type="ECO:0000256" key="2">
    <source>
        <dbReference type="ARBA" id="ARBA00023002"/>
    </source>
</evidence>
<dbReference type="InterPro" id="IPR045312">
    <property type="entry name" value="PCBER-like"/>
</dbReference>
<dbReference type="Gene3D" id="3.40.50.720">
    <property type="entry name" value="NAD(P)-binding Rossmann-like Domain"/>
    <property type="match status" value="1"/>
</dbReference>
<gene>
    <name evidence="4" type="ORF">N0V93_003088</name>
</gene>
<organism evidence="4 5">
    <name type="scientific">Gnomoniopsis smithogilvyi</name>
    <dbReference type="NCBI Taxonomy" id="1191159"/>
    <lineage>
        <taxon>Eukaryota</taxon>
        <taxon>Fungi</taxon>
        <taxon>Dikarya</taxon>
        <taxon>Ascomycota</taxon>
        <taxon>Pezizomycotina</taxon>
        <taxon>Sordariomycetes</taxon>
        <taxon>Sordariomycetidae</taxon>
        <taxon>Diaporthales</taxon>
        <taxon>Gnomoniaceae</taxon>
        <taxon>Gnomoniopsis</taxon>
    </lineage>
</organism>
<keyword evidence="2" id="KW-0560">Oxidoreductase</keyword>
<dbReference type="CDD" id="cd05259">
    <property type="entry name" value="PCBER_SDR_a"/>
    <property type="match status" value="1"/>
</dbReference>
<proteinExistence type="predicted"/>
<reference evidence="4" key="1">
    <citation type="submission" date="2022-10" db="EMBL/GenBank/DDBJ databases">
        <title>Tapping the CABI collections for fungal endophytes: first genome assemblies for Collariella, Neodidymelliopsis, Ascochyta clinopodiicola, Didymella pomorum, Didymosphaeria variabile, Neocosmospora piperis and Neocucurbitaria cava.</title>
        <authorList>
            <person name="Hill R."/>
        </authorList>
    </citation>
    <scope>NUCLEOTIDE SEQUENCE</scope>
    <source>
        <strain evidence="4">IMI 355082</strain>
    </source>
</reference>
<feature type="domain" description="NmrA-like" evidence="3">
    <location>
        <begin position="7"/>
        <end position="227"/>
    </location>
</feature>
<dbReference type="EMBL" id="JAPEVB010000002">
    <property type="protein sequence ID" value="KAJ4393872.1"/>
    <property type="molecule type" value="Genomic_DNA"/>
</dbReference>
<dbReference type="InterPro" id="IPR008030">
    <property type="entry name" value="NmrA-like"/>
</dbReference>
<sequence length="295" mass="31960">MSSFQIQNVAVVGGTGAIGTPIVQELVDQGFQVSVLTRGSKEGNLPKGVTIKTVNYDDEESLKSAVAGQDAVVSTLGSAALGPQQQKLADVAFALGVKRFIPSEFGINTRQLQGLKIGQIVAGKTKLVDDLIKKAEQNSNFTWTGLSNGMFFDYLGFDGNAKKVTIVDSGNERFQTTTRKTIAKAVASILKHPQETANQYLSIASFQPTQNEILKAAEELTGSKWTVAHDNSAELQKIGEEKLAKGDYSAFLQLLRAYLYRDGEGHALKDSEKANKLLGLPEEEDLREELKNVLP</sequence>
<accession>A0A9W8YWG2</accession>
<dbReference type="PANTHER" id="PTHR47706:SF10">
    <property type="entry name" value="NMRA-LIKE DOMAIN-CONTAINING PROTEIN"/>
    <property type="match status" value="1"/>
</dbReference>
<dbReference type="Pfam" id="PF05368">
    <property type="entry name" value="NmrA"/>
    <property type="match status" value="1"/>
</dbReference>
<keyword evidence="5" id="KW-1185">Reference proteome</keyword>
<protein>
    <recommendedName>
        <fullName evidence="3">NmrA-like domain-containing protein</fullName>
    </recommendedName>
</protein>
<keyword evidence="1" id="KW-0521">NADP</keyword>
<evidence type="ECO:0000313" key="5">
    <source>
        <dbReference type="Proteomes" id="UP001140453"/>
    </source>
</evidence>
<dbReference type="InterPro" id="IPR036291">
    <property type="entry name" value="NAD(P)-bd_dom_sf"/>
</dbReference>
<evidence type="ECO:0000256" key="1">
    <source>
        <dbReference type="ARBA" id="ARBA00022857"/>
    </source>
</evidence>
<dbReference type="SUPFAM" id="SSF51735">
    <property type="entry name" value="NAD(P)-binding Rossmann-fold domains"/>
    <property type="match status" value="1"/>
</dbReference>
<evidence type="ECO:0000313" key="4">
    <source>
        <dbReference type="EMBL" id="KAJ4393872.1"/>
    </source>
</evidence>
<dbReference type="GO" id="GO:0016491">
    <property type="term" value="F:oxidoreductase activity"/>
    <property type="evidence" value="ECO:0007669"/>
    <property type="project" value="UniProtKB-KW"/>
</dbReference>
<dbReference type="Proteomes" id="UP001140453">
    <property type="component" value="Unassembled WGS sequence"/>
</dbReference>
<comment type="caution">
    <text evidence="4">The sequence shown here is derived from an EMBL/GenBank/DDBJ whole genome shotgun (WGS) entry which is preliminary data.</text>
</comment>
<dbReference type="OrthoDB" id="9984533at2759"/>
<dbReference type="AlphaFoldDB" id="A0A9W8YWG2"/>
<evidence type="ECO:0000259" key="3">
    <source>
        <dbReference type="Pfam" id="PF05368"/>
    </source>
</evidence>